<proteinExistence type="predicted"/>
<evidence type="ECO:0000259" key="9">
    <source>
        <dbReference type="PROSITE" id="PS51755"/>
    </source>
</evidence>
<dbReference type="eggNOG" id="COG0745">
    <property type="taxonomic scope" value="Bacteria"/>
</dbReference>
<dbReference type="InterPro" id="IPR011006">
    <property type="entry name" value="CheY-like_superfamily"/>
</dbReference>
<dbReference type="OrthoDB" id="9790442at2"/>
<keyword evidence="5" id="KW-0804">Transcription</keyword>
<feature type="domain" description="OmpR/PhoB-type" evidence="9">
    <location>
        <begin position="122"/>
        <end position="217"/>
    </location>
</feature>
<dbReference type="PROSITE" id="PS50110">
    <property type="entry name" value="RESPONSE_REGULATORY"/>
    <property type="match status" value="1"/>
</dbReference>
<reference evidence="10 11" key="1">
    <citation type="submission" date="2010-12" db="EMBL/GenBank/DDBJ databases">
        <title>The Genome Sequence of Coprobacillus sp. strain 29_1.</title>
        <authorList>
            <consortium name="The Broad Institute Genome Sequencing Platform"/>
            <person name="Earl A."/>
            <person name="Ward D."/>
            <person name="Feldgarden M."/>
            <person name="Gevers D."/>
            <person name="Daigneault M."/>
            <person name="Sibley C.D."/>
            <person name="White A."/>
            <person name="Strauss J."/>
            <person name="Allen-Vercoe E."/>
            <person name="Young S.K."/>
            <person name="Zeng Q."/>
            <person name="Gargeya S."/>
            <person name="Fitzgerald M."/>
            <person name="Haas B."/>
            <person name="Abouelleil A."/>
            <person name="Alvarado L."/>
            <person name="Arachchi H.M."/>
            <person name="Berlin A."/>
            <person name="Brown A."/>
            <person name="Chapman S.B."/>
            <person name="Chen Z."/>
            <person name="Dunbar C."/>
            <person name="Freedman E."/>
            <person name="Gearin G."/>
            <person name="Gellesch M."/>
            <person name="Goldberg J."/>
            <person name="Griggs A."/>
            <person name="Gujja S."/>
            <person name="Heilman E."/>
            <person name="Heiman D."/>
            <person name="Howarth C."/>
            <person name="Larson L."/>
            <person name="Lui A."/>
            <person name="MacDonald P.J.P."/>
            <person name="Mehta T."/>
            <person name="Montmayeur A."/>
            <person name="Murphy C."/>
            <person name="Neiman D."/>
            <person name="Pearson M."/>
            <person name="Priest M."/>
            <person name="Roberts A."/>
            <person name="Saif S."/>
            <person name="Shea T."/>
            <person name="Shenoy N."/>
            <person name="Sisk P."/>
            <person name="Stolte C."/>
            <person name="Sykes S."/>
            <person name="White J."/>
            <person name="Yandava C."/>
            <person name="Nusbaum C."/>
            <person name="Birren B."/>
        </authorList>
    </citation>
    <scope>NUCLEOTIDE SEQUENCE [LARGE SCALE GENOMIC DNA]</scope>
    <source>
        <strain evidence="10 11">29_1</strain>
    </source>
</reference>
<gene>
    <name evidence="10" type="ORF">HMPREF9488_03688</name>
</gene>
<dbReference type="InterPro" id="IPR039420">
    <property type="entry name" value="WalR-like"/>
</dbReference>
<evidence type="ECO:0000256" key="2">
    <source>
        <dbReference type="ARBA" id="ARBA00023012"/>
    </source>
</evidence>
<comment type="caution">
    <text evidence="10">The sequence shown here is derived from an EMBL/GenBank/DDBJ whole genome shotgun (WGS) entry which is preliminary data.</text>
</comment>
<dbReference type="SUPFAM" id="SSF52172">
    <property type="entry name" value="CheY-like"/>
    <property type="match status" value="1"/>
</dbReference>
<feature type="domain" description="Response regulatory" evidence="8">
    <location>
        <begin position="2"/>
        <end position="115"/>
    </location>
</feature>
<keyword evidence="1 6" id="KW-0597">Phosphoprotein</keyword>
<dbReference type="InterPro" id="IPR036388">
    <property type="entry name" value="WH-like_DNA-bd_sf"/>
</dbReference>
<dbReference type="Proteomes" id="UP000003157">
    <property type="component" value="Unassembled WGS sequence"/>
</dbReference>
<organism evidence="10 11">
    <name type="scientific">Coprobacillus cateniformis</name>
    <dbReference type="NCBI Taxonomy" id="100884"/>
    <lineage>
        <taxon>Bacteria</taxon>
        <taxon>Bacillati</taxon>
        <taxon>Bacillota</taxon>
        <taxon>Erysipelotrichia</taxon>
        <taxon>Erysipelotrichales</taxon>
        <taxon>Coprobacillaceae</taxon>
        <taxon>Coprobacillus</taxon>
    </lineage>
</organism>
<sequence>MNILVVEDEDMILEGICEYLGEHEYYCIAASDGQEAIEKFKNNEIHLVLLDIMLPKLNGIEVLQYIRKTSKIPVLMLTAFNDDDYKIKAFSGLCDGYIEKPFSLSLLETRINALLKRHYSNYSIFNYKDCQVNFTSYKATYKGEDVSVNAKELKILELLLKNENIVLTRNQIIDGVWKEDESIPYDRVVDVYIKELRKKLGLDCIKTIRNVGYKITIK</sequence>
<evidence type="ECO:0000256" key="4">
    <source>
        <dbReference type="ARBA" id="ARBA00023125"/>
    </source>
</evidence>
<dbReference type="PANTHER" id="PTHR48111:SF21">
    <property type="entry name" value="DNA-BINDING DUAL MASTER TRANSCRIPTIONAL REGULATOR RPAA"/>
    <property type="match status" value="1"/>
</dbReference>
<evidence type="ECO:0000256" key="5">
    <source>
        <dbReference type="ARBA" id="ARBA00023163"/>
    </source>
</evidence>
<dbReference type="STRING" id="100884.GCA_000269565_02721"/>
<dbReference type="CDD" id="cd00383">
    <property type="entry name" value="trans_reg_C"/>
    <property type="match status" value="1"/>
</dbReference>
<evidence type="ECO:0000259" key="8">
    <source>
        <dbReference type="PROSITE" id="PS50110"/>
    </source>
</evidence>
<dbReference type="GO" id="GO:0006355">
    <property type="term" value="P:regulation of DNA-templated transcription"/>
    <property type="evidence" value="ECO:0007669"/>
    <property type="project" value="InterPro"/>
</dbReference>
<dbReference type="InterPro" id="IPR001867">
    <property type="entry name" value="OmpR/PhoB-type_DNA-bd"/>
</dbReference>
<dbReference type="Pfam" id="PF00072">
    <property type="entry name" value="Response_reg"/>
    <property type="match status" value="1"/>
</dbReference>
<keyword evidence="4 7" id="KW-0238">DNA-binding</keyword>
<dbReference type="Pfam" id="PF00486">
    <property type="entry name" value="Trans_reg_C"/>
    <property type="match status" value="1"/>
</dbReference>
<dbReference type="EMBL" id="ADKX01000052">
    <property type="protein sequence ID" value="EFW03041.1"/>
    <property type="molecule type" value="Genomic_DNA"/>
</dbReference>
<dbReference type="Gene3D" id="1.10.10.10">
    <property type="entry name" value="Winged helix-like DNA-binding domain superfamily/Winged helix DNA-binding domain"/>
    <property type="match status" value="1"/>
</dbReference>
<dbReference type="HOGENOM" id="CLU_000445_30_3_9"/>
<evidence type="ECO:0000313" key="10">
    <source>
        <dbReference type="EMBL" id="EFW03041.1"/>
    </source>
</evidence>
<feature type="modified residue" description="4-aspartylphosphate" evidence="6">
    <location>
        <position position="51"/>
    </location>
</feature>
<dbReference type="Gene3D" id="3.40.50.2300">
    <property type="match status" value="1"/>
</dbReference>
<dbReference type="GeneID" id="42774540"/>
<dbReference type="PANTHER" id="PTHR48111">
    <property type="entry name" value="REGULATOR OF RPOS"/>
    <property type="match status" value="1"/>
</dbReference>
<keyword evidence="3" id="KW-0805">Transcription regulation</keyword>
<dbReference type="GO" id="GO:0005829">
    <property type="term" value="C:cytosol"/>
    <property type="evidence" value="ECO:0007669"/>
    <property type="project" value="TreeGrafter"/>
</dbReference>
<accession>E7GFZ5</accession>
<evidence type="ECO:0000256" key="3">
    <source>
        <dbReference type="ARBA" id="ARBA00023015"/>
    </source>
</evidence>
<protein>
    <submittedName>
        <fullName evidence="10">DNA-binding response regulator VncR</fullName>
    </submittedName>
</protein>
<keyword evidence="2" id="KW-0902">Two-component regulatory system</keyword>
<dbReference type="GO" id="GO:0032993">
    <property type="term" value="C:protein-DNA complex"/>
    <property type="evidence" value="ECO:0007669"/>
    <property type="project" value="TreeGrafter"/>
</dbReference>
<dbReference type="CDD" id="cd17574">
    <property type="entry name" value="REC_OmpR"/>
    <property type="match status" value="1"/>
</dbReference>
<dbReference type="GO" id="GO:0000976">
    <property type="term" value="F:transcription cis-regulatory region binding"/>
    <property type="evidence" value="ECO:0007669"/>
    <property type="project" value="TreeGrafter"/>
</dbReference>
<dbReference type="AlphaFoldDB" id="E7GFZ5"/>
<evidence type="ECO:0000313" key="11">
    <source>
        <dbReference type="Proteomes" id="UP000003157"/>
    </source>
</evidence>
<keyword evidence="11" id="KW-1185">Reference proteome</keyword>
<dbReference type="PROSITE" id="PS51755">
    <property type="entry name" value="OMPR_PHOB"/>
    <property type="match status" value="1"/>
</dbReference>
<evidence type="ECO:0000256" key="6">
    <source>
        <dbReference type="PROSITE-ProRule" id="PRU00169"/>
    </source>
</evidence>
<dbReference type="GO" id="GO:0000156">
    <property type="term" value="F:phosphorelay response regulator activity"/>
    <property type="evidence" value="ECO:0007669"/>
    <property type="project" value="TreeGrafter"/>
</dbReference>
<evidence type="ECO:0000256" key="7">
    <source>
        <dbReference type="PROSITE-ProRule" id="PRU01091"/>
    </source>
</evidence>
<dbReference type="SMART" id="SM00448">
    <property type="entry name" value="REC"/>
    <property type="match status" value="1"/>
</dbReference>
<evidence type="ECO:0000256" key="1">
    <source>
        <dbReference type="ARBA" id="ARBA00022553"/>
    </source>
</evidence>
<dbReference type="FunFam" id="3.40.50.2300:FF:000001">
    <property type="entry name" value="DNA-binding response regulator PhoB"/>
    <property type="match status" value="1"/>
</dbReference>
<feature type="DNA-binding region" description="OmpR/PhoB-type" evidence="7">
    <location>
        <begin position="122"/>
        <end position="217"/>
    </location>
</feature>
<dbReference type="InterPro" id="IPR001789">
    <property type="entry name" value="Sig_transdc_resp-reg_receiver"/>
</dbReference>
<dbReference type="RefSeq" id="WP_008790770.1">
    <property type="nucleotide sequence ID" value="NZ_AKCB01000001.1"/>
</dbReference>
<dbReference type="SMART" id="SM00862">
    <property type="entry name" value="Trans_reg_C"/>
    <property type="match status" value="1"/>
</dbReference>
<name>E7GFZ5_9FIRM</name>